<reference evidence="2 3" key="1">
    <citation type="submission" date="2019-11" db="EMBL/GenBank/DDBJ databases">
        <title>Whole genome sequence of Oryza granulata.</title>
        <authorList>
            <person name="Li W."/>
        </authorList>
    </citation>
    <scope>NUCLEOTIDE SEQUENCE [LARGE SCALE GENOMIC DNA]</scope>
    <source>
        <strain evidence="3">cv. Menghai</strain>
        <tissue evidence="2">Leaf</tissue>
    </source>
</reference>
<gene>
    <name evidence="2" type="ORF">E2562_008382</name>
</gene>
<dbReference type="Proteomes" id="UP000479710">
    <property type="component" value="Unassembled WGS sequence"/>
</dbReference>
<evidence type="ECO:0000313" key="2">
    <source>
        <dbReference type="EMBL" id="KAF0924054.1"/>
    </source>
</evidence>
<proteinExistence type="predicted"/>
<comment type="caution">
    <text evidence="2">The sequence shown here is derived from an EMBL/GenBank/DDBJ whole genome shotgun (WGS) entry which is preliminary data.</text>
</comment>
<dbReference type="AlphaFoldDB" id="A0A6G1EI07"/>
<feature type="compositionally biased region" description="Basic and acidic residues" evidence="1">
    <location>
        <begin position="1"/>
        <end position="14"/>
    </location>
</feature>
<keyword evidence="3" id="KW-1185">Reference proteome</keyword>
<evidence type="ECO:0000313" key="3">
    <source>
        <dbReference type="Proteomes" id="UP000479710"/>
    </source>
</evidence>
<organism evidence="2 3">
    <name type="scientific">Oryza meyeriana var. granulata</name>
    <dbReference type="NCBI Taxonomy" id="110450"/>
    <lineage>
        <taxon>Eukaryota</taxon>
        <taxon>Viridiplantae</taxon>
        <taxon>Streptophyta</taxon>
        <taxon>Embryophyta</taxon>
        <taxon>Tracheophyta</taxon>
        <taxon>Spermatophyta</taxon>
        <taxon>Magnoliopsida</taxon>
        <taxon>Liliopsida</taxon>
        <taxon>Poales</taxon>
        <taxon>Poaceae</taxon>
        <taxon>BOP clade</taxon>
        <taxon>Oryzoideae</taxon>
        <taxon>Oryzeae</taxon>
        <taxon>Oryzinae</taxon>
        <taxon>Oryza</taxon>
        <taxon>Oryza meyeriana</taxon>
    </lineage>
</organism>
<accession>A0A6G1EI07</accession>
<dbReference type="EMBL" id="SPHZ02000003">
    <property type="protein sequence ID" value="KAF0924054.1"/>
    <property type="molecule type" value="Genomic_DNA"/>
</dbReference>
<feature type="region of interest" description="Disordered" evidence="1">
    <location>
        <begin position="1"/>
        <end position="42"/>
    </location>
</feature>
<name>A0A6G1EI07_9ORYZ</name>
<sequence length="70" mass="7104">MAGNDQSKDEKDRGLLSNLMHGVAGGGAHGYPPPPGSGYDGGGYGYPTAGYPGSSAPYQEILHAWIGSPI</sequence>
<protein>
    <submittedName>
        <fullName evidence="2">Uncharacterized protein</fullName>
    </submittedName>
</protein>
<evidence type="ECO:0000256" key="1">
    <source>
        <dbReference type="SAM" id="MobiDB-lite"/>
    </source>
</evidence>